<protein>
    <submittedName>
        <fullName evidence="1">Uncharacterized protein</fullName>
    </submittedName>
</protein>
<dbReference type="GeneID" id="34455798"/>
<dbReference type="EMBL" id="KV878924">
    <property type="protein sequence ID" value="OJJ78932.1"/>
    <property type="molecule type" value="Genomic_DNA"/>
</dbReference>
<dbReference type="RefSeq" id="XP_022395630.1">
    <property type="nucleotide sequence ID" value="XM_022539537.1"/>
</dbReference>
<dbReference type="Proteomes" id="UP000184300">
    <property type="component" value="Unassembled WGS sequence"/>
</dbReference>
<keyword evidence="2" id="KW-1185">Reference proteome</keyword>
<reference evidence="2" key="1">
    <citation type="journal article" date="2017" name="Genome Biol.">
        <title>Comparative genomics reveals high biological diversity and specific adaptations in the industrially and medically important fungal genus Aspergillus.</title>
        <authorList>
            <person name="de Vries R.P."/>
            <person name="Riley R."/>
            <person name="Wiebenga A."/>
            <person name="Aguilar-Osorio G."/>
            <person name="Amillis S."/>
            <person name="Uchima C.A."/>
            <person name="Anderluh G."/>
            <person name="Asadollahi M."/>
            <person name="Askin M."/>
            <person name="Barry K."/>
            <person name="Battaglia E."/>
            <person name="Bayram O."/>
            <person name="Benocci T."/>
            <person name="Braus-Stromeyer S.A."/>
            <person name="Caldana C."/>
            <person name="Canovas D."/>
            <person name="Cerqueira G.C."/>
            <person name="Chen F."/>
            <person name="Chen W."/>
            <person name="Choi C."/>
            <person name="Clum A."/>
            <person name="Dos Santos R.A."/>
            <person name="Damasio A.R."/>
            <person name="Diallinas G."/>
            <person name="Emri T."/>
            <person name="Fekete E."/>
            <person name="Flipphi M."/>
            <person name="Freyberg S."/>
            <person name="Gallo A."/>
            <person name="Gournas C."/>
            <person name="Habgood R."/>
            <person name="Hainaut M."/>
            <person name="Harispe M.L."/>
            <person name="Henrissat B."/>
            <person name="Hilden K.S."/>
            <person name="Hope R."/>
            <person name="Hossain A."/>
            <person name="Karabika E."/>
            <person name="Karaffa L."/>
            <person name="Karanyi Z."/>
            <person name="Krasevec N."/>
            <person name="Kuo A."/>
            <person name="Kusch H."/>
            <person name="LaButti K."/>
            <person name="Lagendijk E.L."/>
            <person name="Lapidus A."/>
            <person name="Levasseur A."/>
            <person name="Lindquist E."/>
            <person name="Lipzen A."/>
            <person name="Logrieco A.F."/>
            <person name="MacCabe A."/>
            <person name="Maekelae M.R."/>
            <person name="Malavazi I."/>
            <person name="Melin P."/>
            <person name="Meyer V."/>
            <person name="Mielnichuk N."/>
            <person name="Miskei M."/>
            <person name="Molnar A.P."/>
            <person name="Mule G."/>
            <person name="Ngan C.Y."/>
            <person name="Orejas M."/>
            <person name="Orosz E."/>
            <person name="Ouedraogo J.P."/>
            <person name="Overkamp K.M."/>
            <person name="Park H.-S."/>
            <person name="Perrone G."/>
            <person name="Piumi F."/>
            <person name="Punt P.J."/>
            <person name="Ram A.F."/>
            <person name="Ramon A."/>
            <person name="Rauscher S."/>
            <person name="Record E."/>
            <person name="Riano-Pachon D.M."/>
            <person name="Robert V."/>
            <person name="Roehrig J."/>
            <person name="Ruller R."/>
            <person name="Salamov A."/>
            <person name="Salih N.S."/>
            <person name="Samson R.A."/>
            <person name="Sandor E."/>
            <person name="Sanguinetti M."/>
            <person name="Schuetze T."/>
            <person name="Sepcic K."/>
            <person name="Shelest E."/>
            <person name="Sherlock G."/>
            <person name="Sophianopoulou V."/>
            <person name="Squina F.M."/>
            <person name="Sun H."/>
            <person name="Susca A."/>
            <person name="Todd R.B."/>
            <person name="Tsang A."/>
            <person name="Unkles S.E."/>
            <person name="van de Wiele N."/>
            <person name="van Rossen-Uffink D."/>
            <person name="Oliveira J.V."/>
            <person name="Vesth T.C."/>
            <person name="Visser J."/>
            <person name="Yu J.-H."/>
            <person name="Zhou M."/>
            <person name="Andersen M.R."/>
            <person name="Archer D.B."/>
            <person name="Baker S.E."/>
            <person name="Benoit I."/>
            <person name="Brakhage A.A."/>
            <person name="Braus G.H."/>
            <person name="Fischer R."/>
            <person name="Frisvad J.C."/>
            <person name="Goldman G.H."/>
            <person name="Houbraken J."/>
            <person name="Oakley B."/>
            <person name="Pocsi I."/>
            <person name="Scazzocchio C."/>
            <person name="Seiboth B."/>
            <person name="vanKuyk P.A."/>
            <person name="Wortman J."/>
            <person name="Dyer P.S."/>
            <person name="Grigoriev I.V."/>
        </authorList>
    </citation>
    <scope>NUCLEOTIDE SEQUENCE [LARGE SCALE GENOMIC DNA]</scope>
    <source>
        <strain evidence="2">CBS 516.65</strain>
    </source>
</reference>
<evidence type="ECO:0000313" key="2">
    <source>
        <dbReference type="Proteomes" id="UP000184300"/>
    </source>
</evidence>
<sequence>MQWRHCNHNWTEYPALRSTADPYSYHIAANMFLASPVVYWRWQSVLCTKTLGVIRRLGVLGAWN</sequence>
<accession>A0A1L9V519</accession>
<proteinExistence type="predicted"/>
<dbReference type="AlphaFoldDB" id="A0A1L9V519"/>
<dbReference type="VEuPathDB" id="FungiDB:ASPGLDRAFT_1081328"/>
<evidence type="ECO:0000313" key="1">
    <source>
        <dbReference type="EMBL" id="OJJ78932.1"/>
    </source>
</evidence>
<name>A0A1L9V519_ASPGL</name>
<organism evidence="1 2">
    <name type="scientific">Aspergillus glaucus CBS 516.65</name>
    <dbReference type="NCBI Taxonomy" id="1160497"/>
    <lineage>
        <taxon>Eukaryota</taxon>
        <taxon>Fungi</taxon>
        <taxon>Dikarya</taxon>
        <taxon>Ascomycota</taxon>
        <taxon>Pezizomycotina</taxon>
        <taxon>Eurotiomycetes</taxon>
        <taxon>Eurotiomycetidae</taxon>
        <taxon>Eurotiales</taxon>
        <taxon>Aspergillaceae</taxon>
        <taxon>Aspergillus</taxon>
        <taxon>Aspergillus subgen. Aspergillus</taxon>
    </lineage>
</organism>
<gene>
    <name evidence="1" type="ORF">ASPGLDRAFT_1081328</name>
</gene>